<keyword evidence="2" id="KW-0812">Transmembrane</keyword>
<proteinExistence type="predicted"/>
<dbReference type="PANTHER" id="PTHR40278">
    <property type="entry name" value="DNA UTILIZATION PROTEIN HOFN"/>
    <property type="match status" value="1"/>
</dbReference>
<keyword evidence="4" id="KW-1185">Reference proteome</keyword>
<feature type="coiled-coil region" evidence="1">
    <location>
        <begin position="48"/>
        <end position="92"/>
    </location>
</feature>
<evidence type="ECO:0000313" key="4">
    <source>
        <dbReference type="Proteomes" id="UP000199058"/>
    </source>
</evidence>
<dbReference type="OrthoDB" id="5296173at2"/>
<dbReference type="Pfam" id="PF05137">
    <property type="entry name" value="PilN"/>
    <property type="match status" value="1"/>
</dbReference>
<dbReference type="InterPro" id="IPR007813">
    <property type="entry name" value="PilN"/>
</dbReference>
<sequence length="180" mass="20985">MSDGINLRPWREERRQFKQTQFVYLAVATLLLGLLLSAFWWWSGNQSIHAVQEENQQIREQLSLLDAEIREVTELRTKREQLLQRIEVIQSLQQERPVTIDLLDQLTGSLTDGIYLTDVRRQSNQITIQGHATPSQALSDWMRKLSKQQRFREPVLRSVTSDESIGASRFDLLLPLAEDR</sequence>
<reference evidence="3 4" key="1">
    <citation type="submission" date="2016-10" db="EMBL/GenBank/DDBJ databases">
        <authorList>
            <person name="de Groot N.N."/>
        </authorList>
    </citation>
    <scope>NUCLEOTIDE SEQUENCE [LARGE SCALE GENOMIC DNA]</scope>
    <source>
        <strain evidence="3 4">DSM 18438</strain>
    </source>
</reference>
<evidence type="ECO:0000256" key="1">
    <source>
        <dbReference type="SAM" id="Coils"/>
    </source>
</evidence>
<protein>
    <submittedName>
        <fullName evidence="3">Type IV pilus assembly protein PilN</fullName>
    </submittedName>
</protein>
<keyword evidence="2" id="KW-1133">Transmembrane helix</keyword>
<gene>
    <name evidence="3" type="ORF">SAMN05660443_2414</name>
</gene>
<name>A0A1I1IPR0_9GAMM</name>
<dbReference type="GO" id="GO:0043107">
    <property type="term" value="P:type IV pilus-dependent motility"/>
    <property type="evidence" value="ECO:0007669"/>
    <property type="project" value="TreeGrafter"/>
</dbReference>
<feature type="transmembrane region" description="Helical" evidence="2">
    <location>
        <begin position="21"/>
        <end position="42"/>
    </location>
</feature>
<dbReference type="RefSeq" id="WP_091964022.1">
    <property type="nucleotide sequence ID" value="NZ_FOLH01000005.1"/>
</dbReference>
<accession>A0A1I1IPR0</accession>
<keyword evidence="1" id="KW-0175">Coiled coil</keyword>
<dbReference type="AlphaFoldDB" id="A0A1I1IPR0"/>
<dbReference type="Proteomes" id="UP000199058">
    <property type="component" value="Unassembled WGS sequence"/>
</dbReference>
<dbReference type="STRING" id="1122252.SAMN05660443_2414"/>
<dbReference type="GO" id="GO:0043683">
    <property type="term" value="P:type IV pilus assembly"/>
    <property type="evidence" value="ECO:0007669"/>
    <property type="project" value="TreeGrafter"/>
</dbReference>
<evidence type="ECO:0000256" key="2">
    <source>
        <dbReference type="SAM" id="Phobius"/>
    </source>
</evidence>
<dbReference type="EMBL" id="FOLH01000005">
    <property type="protein sequence ID" value="SFC37682.1"/>
    <property type="molecule type" value="Genomic_DNA"/>
</dbReference>
<dbReference type="PANTHER" id="PTHR40278:SF2">
    <property type="entry name" value="TYPE IV PILUS INNER MEMBRANE COMPONENT PILN"/>
    <property type="match status" value="1"/>
</dbReference>
<dbReference type="InterPro" id="IPR052534">
    <property type="entry name" value="Extracell_DNA_Util/SecSys_Comp"/>
</dbReference>
<organism evidence="3 4">
    <name type="scientific">Marinospirillum celere</name>
    <dbReference type="NCBI Taxonomy" id="1122252"/>
    <lineage>
        <taxon>Bacteria</taxon>
        <taxon>Pseudomonadati</taxon>
        <taxon>Pseudomonadota</taxon>
        <taxon>Gammaproteobacteria</taxon>
        <taxon>Oceanospirillales</taxon>
        <taxon>Oceanospirillaceae</taxon>
        <taxon>Marinospirillum</taxon>
    </lineage>
</organism>
<keyword evidence="2" id="KW-0472">Membrane</keyword>
<evidence type="ECO:0000313" key="3">
    <source>
        <dbReference type="EMBL" id="SFC37682.1"/>
    </source>
</evidence>